<accession>A0A7V7NX65</accession>
<evidence type="ECO:0000313" key="1">
    <source>
        <dbReference type="EMBL" id="KAB0482479.1"/>
    </source>
</evidence>
<dbReference type="GeneID" id="77344714"/>
<dbReference type="Proteomes" id="UP000423756">
    <property type="component" value="Unassembled WGS sequence"/>
</dbReference>
<dbReference type="AlphaFoldDB" id="A0A7V7NX65"/>
<name>A0A7V7NX65_9VIBR</name>
<evidence type="ECO:0000313" key="2">
    <source>
        <dbReference type="Proteomes" id="UP000423756"/>
    </source>
</evidence>
<reference evidence="1 2" key="1">
    <citation type="submission" date="2019-09" db="EMBL/GenBank/DDBJ databases">
        <title>Draft genome sequences of 48 bacterial type strains from the CCUG.</title>
        <authorList>
            <person name="Tunovic T."/>
            <person name="Pineiro-Iglesias B."/>
            <person name="Unosson C."/>
            <person name="Inganas E."/>
            <person name="Ohlen M."/>
            <person name="Cardew S."/>
            <person name="Jensie-Markopoulos S."/>
            <person name="Salva-Serra F."/>
            <person name="Jaen-Luchoro D."/>
            <person name="Karlsson R."/>
            <person name="Svensson-Stadler L."/>
            <person name="Chun J."/>
            <person name="Moore E."/>
        </authorList>
    </citation>
    <scope>NUCLEOTIDE SEQUENCE [LARGE SCALE GENOMIC DNA]</scope>
    <source>
        <strain evidence="1 2">CCUG 48643</strain>
    </source>
</reference>
<dbReference type="RefSeq" id="WP_137406544.1">
    <property type="nucleotide sequence ID" value="NZ_AP025467.1"/>
</dbReference>
<protein>
    <submittedName>
        <fullName evidence="1">Uncharacterized protein</fullName>
    </submittedName>
</protein>
<proteinExistence type="predicted"/>
<organism evidence="1 2">
    <name type="scientific">Vibrio chagasii</name>
    <dbReference type="NCBI Taxonomy" id="170679"/>
    <lineage>
        <taxon>Bacteria</taxon>
        <taxon>Pseudomonadati</taxon>
        <taxon>Pseudomonadota</taxon>
        <taxon>Gammaproteobacteria</taxon>
        <taxon>Vibrionales</taxon>
        <taxon>Vibrionaceae</taxon>
        <taxon>Vibrio</taxon>
    </lineage>
</organism>
<dbReference type="EMBL" id="VZPX01000004">
    <property type="protein sequence ID" value="KAB0482479.1"/>
    <property type="molecule type" value="Genomic_DNA"/>
</dbReference>
<comment type="caution">
    <text evidence="1">The sequence shown here is derived from an EMBL/GenBank/DDBJ whole genome shotgun (WGS) entry which is preliminary data.</text>
</comment>
<gene>
    <name evidence="1" type="ORF">F7Q91_03455</name>
</gene>
<sequence length="173" mass="19348">MQSYEGNAAWIAAVSGRSDIAYLSLFPLELQDVNEKTVQLSRTVSTSIGFLVNGSEEVCLGWPVGEIWNAIKGINFRSYSVVATPYSLCSAYKLTFQYDVNIVTPTKQRRRSGFVTTNIEETLNCCLEFPINDNAARALSRVNTLSMIPYDEQYEGDYSDCIDIPLQKKEAMS</sequence>